<gene>
    <name evidence="1" type="ORF">Hypma_009699</name>
</gene>
<dbReference type="InParanoid" id="A0A369JRH8"/>
<dbReference type="EMBL" id="LUEZ02000047">
    <property type="protein sequence ID" value="RDB23157.1"/>
    <property type="molecule type" value="Genomic_DNA"/>
</dbReference>
<evidence type="ECO:0000313" key="1">
    <source>
        <dbReference type="EMBL" id="RDB23157.1"/>
    </source>
</evidence>
<comment type="caution">
    <text evidence="1">The sequence shown here is derived from an EMBL/GenBank/DDBJ whole genome shotgun (WGS) entry which is preliminary data.</text>
</comment>
<protein>
    <submittedName>
        <fullName evidence="1">Uncharacterized protein</fullName>
    </submittedName>
</protein>
<dbReference type="Proteomes" id="UP000076154">
    <property type="component" value="Unassembled WGS sequence"/>
</dbReference>
<proteinExistence type="predicted"/>
<dbReference type="AlphaFoldDB" id="A0A369JRH8"/>
<name>A0A369JRH8_HYPMA</name>
<keyword evidence="2" id="KW-1185">Reference proteome</keyword>
<reference evidence="1" key="1">
    <citation type="submission" date="2018-04" db="EMBL/GenBank/DDBJ databases">
        <title>Whole genome sequencing of Hypsizygus marmoreus.</title>
        <authorList>
            <person name="Choi I.-G."/>
            <person name="Min B."/>
            <person name="Kim J.-G."/>
            <person name="Kim S."/>
            <person name="Oh Y.-L."/>
            <person name="Kong W.-S."/>
            <person name="Park H."/>
            <person name="Jeong J."/>
            <person name="Song E.-S."/>
        </authorList>
    </citation>
    <scope>NUCLEOTIDE SEQUENCE [LARGE SCALE GENOMIC DNA]</scope>
    <source>
        <strain evidence="1">51987-8</strain>
    </source>
</reference>
<organism evidence="1 2">
    <name type="scientific">Hypsizygus marmoreus</name>
    <name type="common">White beech mushroom</name>
    <name type="synonym">Agaricus marmoreus</name>
    <dbReference type="NCBI Taxonomy" id="39966"/>
    <lineage>
        <taxon>Eukaryota</taxon>
        <taxon>Fungi</taxon>
        <taxon>Dikarya</taxon>
        <taxon>Basidiomycota</taxon>
        <taxon>Agaricomycotina</taxon>
        <taxon>Agaricomycetes</taxon>
        <taxon>Agaricomycetidae</taxon>
        <taxon>Agaricales</taxon>
        <taxon>Tricholomatineae</taxon>
        <taxon>Lyophyllaceae</taxon>
        <taxon>Hypsizygus</taxon>
    </lineage>
</organism>
<accession>A0A369JRH8</accession>
<sequence>MTVITMNANHGLRLHAPPLFNAWKTFHIYLNTFHQEYEALIPWITAAFTEQQTMEIGPAGLQHFAAIIHLEFWPGRHALQDKLVITHLDQCFCHELLQAHSPLPGEWLTEDCGIALFSITQNGHPDTLQCVKSFHGVYSQELIYVTLLSRPTRLRMLETTVGLPLLQFSPP</sequence>
<evidence type="ECO:0000313" key="2">
    <source>
        <dbReference type="Proteomes" id="UP000076154"/>
    </source>
</evidence>